<evidence type="ECO:0000313" key="2">
    <source>
        <dbReference type="EMBL" id="QRG09387.1"/>
    </source>
</evidence>
<dbReference type="PROSITE" id="PS50206">
    <property type="entry name" value="RHODANESE_3"/>
    <property type="match status" value="4"/>
</dbReference>
<dbReference type="KEGG" id="xdi:EZH22_00575"/>
<feature type="domain" description="Rhodanese" evidence="1">
    <location>
        <begin position="23"/>
        <end position="114"/>
    </location>
</feature>
<protein>
    <submittedName>
        <fullName evidence="2">Sulfurtransferase</fullName>
    </submittedName>
</protein>
<dbReference type="SUPFAM" id="SSF52821">
    <property type="entry name" value="Rhodanese/Cell cycle control phosphatase"/>
    <property type="match status" value="4"/>
</dbReference>
<dbReference type="Gene3D" id="3.40.250.10">
    <property type="entry name" value="Rhodanese-like domain"/>
    <property type="match status" value="4"/>
</dbReference>
<dbReference type="Proteomes" id="UP000596427">
    <property type="component" value="Chromosome"/>
</dbReference>
<dbReference type="PANTHER" id="PTHR44086:SF10">
    <property type="entry name" value="THIOSULFATE SULFURTRANSFERASE_RHODANESE-LIKE DOMAIN-CONTAINING PROTEIN 3"/>
    <property type="match status" value="1"/>
</dbReference>
<dbReference type="InterPro" id="IPR036873">
    <property type="entry name" value="Rhodanese-like_dom_sf"/>
</dbReference>
<gene>
    <name evidence="2" type="ORF">EZH22_00575</name>
</gene>
<feature type="domain" description="Rhodanese" evidence="1">
    <location>
        <begin position="147"/>
        <end position="238"/>
    </location>
</feature>
<dbReference type="InterPro" id="IPR001763">
    <property type="entry name" value="Rhodanese-like_dom"/>
</dbReference>
<keyword evidence="3" id="KW-1185">Reference proteome</keyword>
<dbReference type="EMBL" id="CP063362">
    <property type="protein sequence ID" value="QRG09387.1"/>
    <property type="molecule type" value="Genomic_DNA"/>
</dbReference>
<proteinExistence type="predicted"/>
<sequence length="527" mass="56789">MSAAPVAHRARVSARELKSWLNDGGEIALLDVREHGRYGEGHLFFSVSVPYSRLEPEARRLVPRRSTRVVVYDGGDEGVADRAARRLAALGYSRVFVLDGGAAGWAKAGFQLFAGVNVPSKTFGELAEIAFHTPRIGALELSERLAKGENLVVLDGRPVEEYRKMSIPTAVCCPNGELALRAGALAPDPTTTIVVNCAGRTRSIIGAQTLIDMGVANPVFALENGTQGWYLEDLVLDRGANRLYPPPPPEAALPRLRRQARAFADAWKVPFVSAFEVEAFRADTVWTTYLCDVRTPEEFAAASLPGARSTPGGQLVQATDQYLGTRMARVVVFDGEGVRAPVIAARLRQMGWDAMVLAEGVFATLTPCEEAPLALPDLPAVSTRELAAMGTGATLLDLRSSPAYRAEHLKGAIWTIRPRLGDLALPSSGPVILIADSAEVARLAALELTERGVRDLRLHLADPAGWAAAGLGTEATPDVPADAECIDFLFFVHDRHSGNKAAARQYLAWETDLIAQIDADERASFRI</sequence>
<accession>A0A974PT98</accession>
<name>A0A974PT98_9HYPH</name>
<organism evidence="2 3">
    <name type="scientific">Xanthobacter dioxanivorans</name>
    <dbReference type="NCBI Taxonomy" id="2528964"/>
    <lineage>
        <taxon>Bacteria</taxon>
        <taxon>Pseudomonadati</taxon>
        <taxon>Pseudomonadota</taxon>
        <taxon>Alphaproteobacteria</taxon>
        <taxon>Hyphomicrobiales</taxon>
        <taxon>Xanthobacteraceae</taxon>
        <taxon>Xanthobacter</taxon>
    </lineage>
</organism>
<reference evidence="2 3" key="1">
    <citation type="submission" date="2020-10" db="EMBL/GenBank/DDBJ databases">
        <title>Degradation of 1,4-Dioxane by Xanthobacter sp. YN2, via a Novel Group-2 Soluble Di-Iron Monooxygenase.</title>
        <authorList>
            <person name="Ma F."/>
            <person name="Wang Y."/>
            <person name="Yang J."/>
            <person name="Guo H."/>
            <person name="Su D."/>
            <person name="Yu L."/>
        </authorList>
    </citation>
    <scope>NUCLEOTIDE SEQUENCE [LARGE SCALE GENOMIC DNA]</scope>
    <source>
        <strain evidence="2 3">YN2</strain>
    </source>
</reference>
<evidence type="ECO:0000259" key="1">
    <source>
        <dbReference type="PROSITE" id="PS50206"/>
    </source>
</evidence>
<dbReference type="Pfam" id="PF00581">
    <property type="entry name" value="Rhodanese"/>
    <property type="match status" value="3"/>
</dbReference>
<feature type="domain" description="Rhodanese" evidence="1">
    <location>
        <begin position="292"/>
        <end position="369"/>
    </location>
</feature>
<dbReference type="AlphaFoldDB" id="A0A974PT98"/>
<evidence type="ECO:0000313" key="3">
    <source>
        <dbReference type="Proteomes" id="UP000596427"/>
    </source>
</evidence>
<dbReference type="PANTHER" id="PTHR44086">
    <property type="entry name" value="THIOSULFATE SULFURTRANSFERASE RDL2, MITOCHONDRIAL-RELATED"/>
    <property type="match status" value="1"/>
</dbReference>
<dbReference type="GO" id="GO:0004792">
    <property type="term" value="F:thiosulfate-cyanide sulfurtransferase activity"/>
    <property type="evidence" value="ECO:0007669"/>
    <property type="project" value="TreeGrafter"/>
</dbReference>
<feature type="domain" description="Rhodanese" evidence="1">
    <location>
        <begin position="389"/>
        <end position="475"/>
    </location>
</feature>
<dbReference type="SMART" id="SM00450">
    <property type="entry name" value="RHOD"/>
    <property type="match status" value="4"/>
</dbReference>